<dbReference type="SUPFAM" id="SSF51366">
    <property type="entry name" value="Ribulose-phoshate binding barrel"/>
    <property type="match status" value="1"/>
</dbReference>
<protein>
    <recommendedName>
        <fullName evidence="4 9">N-(5'-phosphoribosyl)anthranilate isomerase</fullName>
        <shortName evidence="9">PRAI</shortName>
        <ecNumber evidence="3 9">5.3.1.24</ecNumber>
    </recommendedName>
</protein>
<dbReference type="HAMAP" id="MF_00135">
    <property type="entry name" value="PRAI"/>
    <property type="match status" value="1"/>
</dbReference>
<dbReference type="InterPro" id="IPR044643">
    <property type="entry name" value="TrpF_fam"/>
</dbReference>
<dbReference type="GO" id="GO:0000162">
    <property type="term" value="P:L-tryptophan biosynthetic process"/>
    <property type="evidence" value="ECO:0007669"/>
    <property type="project" value="UniProtKB-UniRule"/>
</dbReference>
<evidence type="ECO:0000256" key="5">
    <source>
        <dbReference type="ARBA" id="ARBA00022605"/>
    </source>
</evidence>
<sequence length="201" mass="22995">MKYPENIRDVISLHPDYMGFIFYSKSQRFVEELDPETLKQIPESICKVGVFVNENALNIFRIVQTYGLNAVQLHGKENPATCRILRRKRLKVIKALSISKADDLLVTEDYQTCCDYLLFDTKTPLHGGSGQQFDWSILHSYTGRVPFFLSGGIGPDDAERIKTLSHPRLKAIDINSRFETEPGRKDTKTLAAFVNKIRKEQ</sequence>
<comment type="pathway">
    <text evidence="2 9">Amino-acid biosynthesis; L-tryptophan biosynthesis; L-tryptophan from chorismate: step 3/5.</text>
</comment>
<dbReference type="EC" id="5.3.1.24" evidence="3 9"/>
<evidence type="ECO:0000313" key="11">
    <source>
        <dbReference type="EMBL" id="GAT64327.1"/>
    </source>
</evidence>
<evidence type="ECO:0000256" key="9">
    <source>
        <dbReference type="HAMAP-Rule" id="MF_00135"/>
    </source>
</evidence>
<comment type="similarity">
    <text evidence="9">Belongs to the TrpF family.</text>
</comment>
<organism evidence="11 12">
    <name type="scientific">Paludibacter jiangxiensis</name>
    <dbReference type="NCBI Taxonomy" id="681398"/>
    <lineage>
        <taxon>Bacteria</taxon>
        <taxon>Pseudomonadati</taxon>
        <taxon>Bacteroidota</taxon>
        <taxon>Bacteroidia</taxon>
        <taxon>Bacteroidales</taxon>
        <taxon>Paludibacteraceae</taxon>
        <taxon>Paludibacter</taxon>
    </lineage>
</organism>
<evidence type="ECO:0000256" key="1">
    <source>
        <dbReference type="ARBA" id="ARBA00001164"/>
    </source>
</evidence>
<dbReference type="PANTHER" id="PTHR42894:SF1">
    <property type="entry name" value="N-(5'-PHOSPHORIBOSYL)ANTHRANILATE ISOMERASE"/>
    <property type="match status" value="1"/>
</dbReference>
<dbReference type="GO" id="GO:0004640">
    <property type="term" value="F:phosphoribosylanthranilate isomerase activity"/>
    <property type="evidence" value="ECO:0007669"/>
    <property type="project" value="UniProtKB-UniRule"/>
</dbReference>
<name>A0A161LGY6_9BACT</name>
<evidence type="ECO:0000313" key="12">
    <source>
        <dbReference type="Proteomes" id="UP000076586"/>
    </source>
</evidence>
<proteinExistence type="inferred from homology"/>
<evidence type="ECO:0000256" key="3">
    <source>
        <dbReference type="ARBA" id="ARBA00012572"/>
    </source>
</evidence>
<keyword evidence="6 9" id="KW-0822">Tryptophan biosynthesis</keyword>
<evidence type="ECO:0000256" key="4">
    <source>
        <dbReference type="ARBA" id="ARBA00022272"/>
    </source>
</evidence>
<evidence type="ECO:0000256" key="6">
    <source>
        <dbReference type="ARBA" id="ARBA00022822"/>
    </source>
</evidence>
<dbReference type="InterPro" id="IPR011060">
    <property type="entry name" value="RibuloseP-bd_barrel"/>
</dbReference>
<dbReference type="PANTHER" id="PTHR42894">
    <property type="entry name" value="N-(5'-PHOSPHORIBOSYL)ANTHRANILATE ISOMERASE"/>
    <property type="match status" value="1"/>
</dbReference>
<feature type="domain" description="N-(5'phosphoribosyl) anthranilate isomerase (PRAI)" evidence="10">
    <location>
        <begin position="5"/>
        <end position="195"/>
    </location>
</feature>
<dbReference type="Pfam" id="PF00697">
    <property type="entry name" value="PRAI"/>
    <property type="match status" value="1"/>
</dbReference>
<keyword evidence="5 9" id="KW-0028">Amino-acid biosynthesis</keyword>
<dbReference type="UniPathway" id="UPA00035">
    <property type="reaction ID" value="UER00042"/>
</dbReference>
<comment type="caution">
    <text evidence="11">The sequence shown here is derived from an EMBL/GenBank/DDBJ whole genome shotgun (WGS) entry which is preliminary data.</text>
</comment>
<evidence type="ECO:0000256" key="7">
    <source>
        <dbReference type="ARBA" id="ARBA00023141"/>
    </source>
</evidence>
<keyword evidence="8 9" id="KW-0413">Isomerase</keyword>
<dbReference type="AlphaFoldDB" id="A0A161LGY6"/>
<evidence type="ECO:0000256" key="2">
    <source>
        <dbReference type="ARBA" id="ARBA00004664"/>
    </source>
</evidence>
<gene>
    <name evidence="9" type="primary">trpF</name>
    <name evidence="11" type="ORF">PJIAN_4877</name>
</gene>
<dbReference type="InterPro" id="IPR013785">
    <property type="entry name" value="Aldolase_TIM"/>
</dbReference>
<evidence type="ECO:0000259" key="10">
    <source>
        <dbReference type="Pfam" id="PF00697"/>
    </source>
</evidence>
<dbReference type="InterPro" id="IPR001240">
    <property type="entry name" value="PRAI_dom"/>
</dbReference>
<dbReference type="Proteomes" id="UP000076586">
    <property type="component" value="Unassembled WGS sequence"/>
</dbReference>
<dbReference type="EMBL" id="BDCR01000004">
    <property type="protein sequence ID" value="GAT64327.1"/>
    <property type="molecule type" value="Genomic_DNA"/>
</dbReference>
<evidence type="ECO:0000256" key="8">
    <source>
        <dbReference type="ARBA" id="ARBA00023235"/>
    </source>
</evidence>
<dbReference type="STRING" id="681398.PJIAN_4877"/>
<keyword evidence="12" id="KW-1185">Reference proteome</keyword>
<dbReference type="CDD" id="cd00405">
    <property type="entry name" value="PRAI"/>
    <property type="match status" value="1"/>
</dbReference>
<reference evidence="12" key="1">
    <citation type="submission" date="2016-04" db="EMBL/GenBank/DDBJ databases">
        <title>Draft genome sequence of Paludibacter jiangxiensis strain NM7.</title>
        <authorList>
            <person name="Qiu Y."/>
            <person name="Matsuura N."/>
            <person name="Ohashi A."/>
            <person name="Tourlousse M.D."/>
            <person name="Sekiguchi Y."/>
        </authorList>
    </citation>
    <scope>NUCLEOTIDE SEQUENCE [LARGE SCALE GENOMIC DNA]</scope>
    <source>
        <strain evidence="12">NM7</strain>
    </source>
</reference>
<keyword evidence="7 9" id="KW-0057">Aromatic amino acid biosynthesis</keyword>
<accession>A0A161LGY6</accession>
<reference evidence="12" key="2">
    <citation type="journal article" date="2017" name="Genome Announc.">
        <title>Draft genome sequence of Paludibacter jiangxiensis NM7(T), a propionate-producing fermentative bacterium.</title>
        <authorList>
            <person name="Qiu Y.-L."/>
            <person name="Tourlousse D.M."/>
            <person name="Matsuura N."/>
            <person name="Ohashi A."/>
            <person name="Sekiguchi Y."/>
        </authorList>
    </citation>
    <scope>NUCLEOTIDE SEQUENCE [LARGE SCALE GENOMIC DNA]</scope>
    <source>
        <strain evidence="12">NM7</strain>
    </source>
</reference>
<comment type="catalytic activity">
    <reaction evidence="1 9">
        <text>N-(5-phospho-beta-D-ribosyl)anthranilate = 1-(2-carboxyphenylamino)-1-deoxy-D-ribulose 5-phosphate</text>
        <dbReference type="Rhea" id="RHEA:21540"/>
        <dbReference type="ChEBI" id="CHEBI:18277"/>
        <dbReference type="ChEBI" id="CHEBI:58613"/>
        <dbReference type="EC" id="5.3.1.24"/>
    </reaction>
</comment>
<dbReference type="RefSeq" id="WP_236714415.1">
    <property type="nucleotide sequence ID" value="NZ_BDCR01000004.1"/>
</dbReference>
<dbReference type="Gene3D" id="3.20.20.70">
    <property type="entry name" value="Aldolase class I"/>
    <property type="match status" value="1"/>
</dbReference>